<comment type="caution">
    <text evidence="3">The sequence shown here is derived from an EMBL/GenBank/DDBJ whole genome shotgun (WGS) entry which is preliminary data.</text>
</comment>
<proteinExistence type="predicted"/>
<dbReference type="Proteomes" id="UP000809440">
    <property type="component" value="Unassembled WGS sequence"/>
</dbReference>
<dbReference type="AlphaFoldDB" id="A0A9Q2PCK5"/>
<dbReference type="CDD" id="cd03509">
    <property type="entry name" value="DesA_FADS-like"/>
    <property type="match status" value="1"/>
</dbReference>
<keyword evidence="1" id="KW-0812">Transmembrane</keyword>
<feature type="transmembrane region" description="Helical" evidence="1">
    <location>
        <begin position="12"/>
        <end position="28"/>
    </location>
</feature>
<gene>
    <name evidence="3" type="ORF">JQX41_16925</name>
    <name evidence="4" type="ORF">JQX48_16940</name>
</gene>
<evidence type="ECO:0000313" key="4">
    <source>
        <dbReference type="EMBL" id="MBM2418674.1"/>
    </source>
</evidence>
<reference evidence="3 6" key="1">
    <citation type="submission" date="2021-01" db="EMBL/GenBank/DDBJ databases">
        <title>Diatom-associated Roseobacters Show Island Model of Population Structure.</title>
        <authorList>
            <person name="Qu L."/>
            <person name="Feng X."/>
            <person name="Chen Y."/>
            <person name="Li L."/>
            <person name="Wang X."/>
            <person name="Hu Z."/>
            <person name="Wang H."/>
            <person name="Luo H."/>
        </authorList>
    </citation>
    <scope>NUCLEOTIDE SEQUENCE</scope>
    <source>
        <strain evidence="4 6">CC28-63</strain>
        <strain evidence="3">CC28-69</strain>
    </source>
</reference>
<evidence type="ECO:0000256" key="1">
    <source>
        <dbReference type="SAM" id="Phobius"/>
    </source>
</evidence>
<feature type="transmembrane region" description="Helical" evidence="1">
    <location>
        <begin position="167"/>
        <end position="187"/>
    </location>
</feature>
<dbReference type="OrthoDB" id="784276at2"/>
<dbReference type="Proteomes" id="UP000755667">
    <property type="component" value="Unassembled WGS sequence"/>
</dbReference>
<sequence>MPLPRSAELRRAAEWPTLLMLGITYGLWGVSTVWISDVSVFLAILLCAWTGAQHSSLTHEALHGHPTRSKLLNAALVFPPLTLVVPYMRFRDTHLAHHRDENLTDPYDDPETNYLDPAVWNRLPAWRKALCRANNTLAGRLILGPFVGQIAFMGADWRLIRAGDRRVLVGWVLHIPAAASVIWWMTLVATMPIWAWLLSVYMALSLLKLRTYLEHRAHDRTTARTAIVEDRGFFGLLFLNNNLHVVHHLHPGVPWYALPDLYRTRRSQYLASNQGYRYDTYGEVARKYLFRAKDPVPHPLYRDGQGR</sequence>
<dbReference type="EMBL" id="JAFBXE010000012">
    <property type="protein sequence ID" value="MBM2414004.1"/>
    <property type="molecule type" value="Genomic_DNA"/>
</dbReference>
<accession>A0A9Q2PCK5</accession>
<evidence type="ECO:0000259" key="2">
    <source>
        <dbReference type="Pfam" id="PF00487"/>
    </source>
</evidence>
<dbReference type="Pfam" id="PF00487">
    <property type="entry name" value="FA_desaturase"/>
    <property type="match status" value="1"/>
</dbReference>
<keyword evidence="6" id="KW-1185">Reference proteome</keyword>
<evidence type="ECO:0000313" key="3">
    <source>
        <dbReference type="EMBL" id="MBM2414004.1"/>
    </source>
</evidence>
<keyword evidence="1" id="KW-0472">Membrane</keyword>
<evidence type="ECO:0000313" key="5">
    <source>
        <dbReference type="Proteomes" id="UP000755667"/>
    </source>
</evidence>
<name>A0A9Q2PCK5_9RHOB</name>
<feature type="transmembrane region" description="Helical" evidence="1">
    <location>
        <begin position="71"/>
        <end position="90"/>
    </location>
</feature>
<feature type="domain" description="Fatty acid desaturase" evidence="2">
    <location>
        <begin position="40"/>
        <end position="278"/>
    </location>
</feature>
<dbReference type="RefSeq" id="WP_085628168.1">
    <property type="nucleotide sequence ID" value="NZ_JAFBWV010000012.1"/>
</dbReference>
<dbReference type="InterPro" id="IPR005804">
    <property type="entry name" value="FA_desaturase_dom"/>
</dbReference>
<dbReference type="EMBL" id="JAFBXF010000012">
    <property type="protein sequence ID" value="MBM2418674.1"/>
    <property type="molecule type" value="Genomic_DNA"/>
</dbReference>
<protein>
    <submittedName>
        <fullName evidence="3">Fatty acid desaturase</fullName>
    </submittedName>
</protein>
<dbReference type="GO" id="GO:0006629">
    <property type="term" value="P:lipid metabolic process"/>
    <property type="evidence" value="ECO:0007669"/>
    <property type="project" value="InterPro"/>
</dbReference>
<organism evidence="3 5">
    <name type="scientific">Marivita cryptomonadis</name>
    <dbReference type="NCBI Taxonomy" id="505252"/>
    <lineage>
        <taxon>Bacteria</taxon>
        <taxon>Pseudomonadati</taxon>
        <taxon>Pseudomonadota</taxon>
        <taxon>Alphaproteobacteria</taxon>
        <taxon>Rhodobacterales</taxon>
        <taxon>Roseobacteraceae</taxon>
        <taxon>Marivita</taxon>
    </lineage>
</organism>
<feature type="transmembrane region" description="Helical" evidence="1">
    <location>
        <begin position="193"/>
        <end position="213"/>
    </location>
</feature>
<evidence type="ECO:0000313" key="6">
    <source>
        <dbReference type="Proteomes" id="UP000809440"/>
    </source>
</evidence>
<keyword evidence="1" id="KW-1133">Transmembrane helix</keyword>